<keyword evidence="3" id="KW-0067">ATP-binding</keyword>
<dbReference type="PANTHER" id="PTHR42939:SF1">
    <property type="entry name" value="ABC TRANSPORTER ATP-BINDING PROTEIN ALBC-RELATED"/>
    <property type="match status" value="1"/>
</dbReference>
<reference evidence="5" key="1">
    <citation type="journal article" date="2014" name="Front. Microbiol.">
        <title>High frequency of phylogenetically diverse reductive dehalogenase-homologous genes in deep subseafloor sedimentary metagenomes.</title>
        <authorList>
            <person name="Kawai M."/>
            <person name="Futagami T."/>
            <person name="Toyoda A."/>
            <person name="Takaki Y."/>
            <person name="Nishi S."/>
            <person name="Hori S."/>
            <person name="Arai W."/>
            <person name="Tsubouchi T."/>
            <person name="Morono Y."/>
            <person name="Uchiyama I."/>
            <person name="Ito T."/>
            <person name="Fujiyama A."/>
            <person name="Inagaki F."/>
            <person name="Takami H."/>
        </authorList>
    </citation>
    <scope>NUCLEOTIDE SEQUENCE</scope>
    <source>
        <strain evidence="5">Expedition CK06-06</strain>
    </source>
</reference>
<comment type="caution">
    <text evidence="5">The sequence shown here is derived from an EMBL/GenBank/DDBJ whole genome shotgun (WGS) entry which is preliminary data.</text>
</comment>
<dbReference type="InterPro" id="IPR027417">
    <property type="entry name" value="P-loop_NTPase"/>
</dbReference>
<dbReference type="SUPFAM" id="SSF52540">
    <property type="entry name" value="P-loop containing nucleoside triphosphate hydrolases"/>
    <property type="match status" value="1"/>
</dbReference>
<feature type="domain" description="ABC transporter" evidence="4">
    <location>
        <begin position="4"/>
        <end position="194"/>
    </location>
</feature>
<evidence type="ECO:0000256" key="1">
    <source>
        <dbReference type="ARBA" id="ARBA00022448"/>
    </source>
</evidence>
<accession>X1Q0R3</accession>
<keyword evidence="2" id="KW-0547">Nucleotide-binding</keyword>
<dbReference type="Pfam" id="PF00005">
    <property type="entry name" value="ABC_tran"/>
    <property type="match status" value="1"/>
</dbReference>
<dbReference type="InterPro" id="IPR051782">
    <property type="entry name" value="ABC_Transporter_VariousFunc"/>
</dbReference>
<dbReference type="InterPro" id="IPR003593">
    <property type="entry name" value="AAA+_ATPase"/>
</dbReference>
<organism evidence="5">
    <name type="scientific">marine sediment metagenome</name>
    <dbReference type="NCBI Taxonomy" id="412755"/>
    <lineage>
        <taxon>unclassified sequences</taxon>
        <taxon>metagenomes</taxon>
        <taxon>ecological metagenomes</taxon>
    </lineage>
</organism>
<evidence type="ECO:0000256" key="3">
    <source>
        <dbReference type="ARBA" id="ARBA00022840"/>
    </source>
</evidence>
<evidence type="ECO:0000259" key="4">
    <source>
        <dbReference type="PROSITE" id="PS50893"/>
    </source>
</evidence>
<gene>
    <name evidence="5" type="ORF">S06H3_47779</name>
</gene>
<dbReference type="AlphaFoldDB" id="X1Q0R3"/>
<evidence type="ECO:0000313" key="5">
    <source>
        <dbReference type="EMBL" id="GAI36804.1"/>
    </source>
</evidence>
<dbReference type="InterPro" id="IPR003439">
    <property type="entry name" value="ABC_transporter-like_ATP-bd"/>
</dbReference>
<proteinExistence type="predicted"/>
<evidence type="ECO:0000256" key="2">
    <source>
        <dbReference type="ARBA" id="ARBA00022741"/>
    </source>
</evidence>
<dbReference type="SMART" id="SM00382">
    <property type="entry name" value="AAA"/>
    <property type="match status" value="1"/>
</dbReference>
<protein>
    <recommendedName>
        <fullName evidence="4">ABC transporter domain-containing protein</fullName>
    </recommendedName>
</protein>
<sequence>MPAVEVNHIVKSYADKAVVDDLSFSVARGEIFGLIGPNGAGKTTTIRMMMDIIKPDSGDVTILSEKLTEASKNKLGYLPEERGLYRKLSVLDSITYLASLKGMDRHSAEEKADELLTQTGMLPHKGKKIEELSRGMGQIIQFIVTIIHNPELVILDEPFAGLDPVNTELLKRMVAELRNQGKAMILSTHQMNEVEE</sequence>
<dbReference type="EMBL" id="BARV01030039">
    <property type="protein sequence ID" value="GAI36804.1"/>
    <property type="molecule type" value="Genomic_DNA"/>
</dbReference>
<dbReference type="GO" id="GO:0016887">
    <property type="term" value="F:ATP hydrolysis activity"/>
    <property type="evidence" value="ECO:0007669"/>
    <property type="project" value="InterPro"/>
</dbReference>
<name>X1Q0R3_9ZZZZ</name>
<dbReference type="GO" id="GO:0005524">
    <property type="term" value="F:ATP binding"/>
    <property type="evidence" value="ECO:0007669"/>
    <property type="project" value="UniProtKB-KW"/>
</dbReference>
<feature type="non-terminal residue" evidence="5">
    <location>
        <position position="196"/>
    </location>
</feature>
<dbReference type="PANTHER" id="PTHR42939">
    <property type="entry name" value="ABC TRANSPORTER ATP-BINDING PROTEIN ALBC-RELATED"/>
    <property type="match status" value="1"/>
</dbReference>
<keyword evidence="1" id="KW-0813">Transport</keyword>
<dbReference type="Gene3D" id="3.40.50.300">
    <property type="entry name" value="P-loop containing nucleotide triphosphate hydrolases"/>
    <property type="match status" value="1"/>
</dbReference>
<dbReference type="PROSITE" id="PS50893">
    <property type="entry name" value="ABC_TRANSPORTER_2"/>
    <property type="match status" value="1"/>
</dbReference>